<dbReference type="GO" id="GO:0005634">
    <property type="term" value="C:nucleus"/>
    <property type="evidence" value="ECO:0007669"/>
    <property type="project" value="UniProtKB-SubCell"/>
</dbReference>
<dbReference type="GO" id="GO:0006950">
    <property type="term" value="P:response to stress"/>
    <property type="evidence" value="ECO:0007669"/>
    <property type="project" value="UniProtKB-ARBA"/>
</dbReference>
<dbReference type="Proteomes" id="UP000189274">
    <property type="component" value="Unassembled WGS sequence"/>
</dbReference>
<dbReference type="InterPro" id="IPR014729">
    <property type="entry name" value="Rossmann-like_a/b/a_fold"/>
</dbReference>
<comment type="caution">
    <text evidence="21">The sequence shown here is derived from an EMBL/GenBank/DDBJ whole genome shotgun (WGS) entry which is preliminary data.</text>
</comment>
<evidence type="ECO:0000256" key="17">
    <source>
        <dbReference type="PROSITE-ProRule" id="PRU00169"/>
    </source>
</evidence>
<dbReference type="GO" id="GO:1900445">
    <property type="term" value="P:positive regulation of filamentous growth of a population of unicellular organisms in response to biotic stimulus"/>
    <property type="evidence" value="ECO:0007669"/>
    <property type="project" value="UniProtKB-ARBA"/>
</dbReference>
<comment type="similarity">
    <text evidence="3">Belongs to the ETF alpha-subunit/FixB family.</text>
</comment>
<keyword evidence="13" id="KW-0539">Nucleus</keyword>
<dbReference type="PROSITE" id="PS00434">
    <property type="entry name" value="HSF_DOMAIN"/>
    <property type="match status" value="1"/>
</dbReference>
<evidence type="ECO:0000256" key="15">
    <source>
        <dbReference type="ARBA" id="ARBA00068818"/>
    </source>
</evidence>
<name>A0A1V2LLF1_PICKU</name>
<dbReference type="InterPro" id="IPR036390">
    <property type="entry name" value="WH_DNA-bd_sf"/>
</dbReference>
<evidence type="ECO:0000256" key="11">
    <source>
        <dbReference type="ARBA" id="ARBA00023125"/>
    </source>
</evidence>
<dbReference type="PANTHER" id="PTHR43153:SF1">
    <property type="entry name" value="ELECTRON TRANSFER FLAVOPROTEIN SUBUNIT ALPHA, MITOCHONDRIAL"/>
    <property type="match status" value="1"/>
</dbReference>
<evidence type="ECO:0000256" key="19">
    <source>
        <dbReference type="SAM" id="MobiDB-lite"/>
    </source>
</evidence>
<evidence type="ECO:0000256" key="1">
    <source>
        <dbReference type="ARBA" id="ARBA00004123"/>
    </source>
</evidence>
<dbReference type="PROSITE" id="PS00696">
    <property type="entry name" value="ETF_ALPHA"/>
    <property type="match status" value="1"/>
</dbReference>
<dbReference type="SMART" id="SM00415">
    <property type="entry name" value="HSF"/>
    <property type="match status" value="1"/>
</dbReference>
<dbReference type="GO" id="GO:0009055">
    <property type="term" value="F:electron transfer activity"/>
    <property type="evidence" value="ECO:0007669"/>
    <property type="project" value="InterPro"/>
</dbReference>
<organism evidence="21 22">
    <name type="scientific">Pichia kudriavzevii</name>
    <name type="common">Yeast</name>
    <name type="synonym">Issatchenkia orientalis</name>
    <dbReference type="NCBI Taxonomy" id="4909"/>
    <lineage>
        <taxon>Eukaryota</taxon>
        <taxon>Fungi</taxon>
        <taxon>Dikarya</taxon>
        <taxon>Ascomycota</taxon>
        <taxon>Saccharomycotina</taxon>
        <taxon>Pichiomycetes</taxon>
        <taxon>Pichiales</taxon>
        <taxon>Pichiaceae</taxon>
        <taxon>Pichia</taxon>
    </lineage>
</organism>
<feature type="compositionally biased region" description="Polar residues" evidence="19">
    <location>
        <begin position="440"/>
        <end position="456"/>
    </location>
</feature>
<protein>
    <recommendedName>
        <fullName evidence="15">Heat shock transcription factor</fullName>
    </recommendedName>
    <alternativeName>
        <fullName evidence="16">Heat shock factor protein</fullName>
    </alternativeName>
    <alternativeName>
        <fullName evidence="5">Probable electron transfer flavoprotein subunit alpha, mitochondrial</fullName>
    </alternativeName>
</protein>
<keyword evidence="11" id="KW-0238">DNA-binding</keyword>
<feature type="modified residue" description="4-aspartylphosphate" evidence="17">
    <location>
        <position position="320"/>
    </location>
</feature>
<dbReference type="InterPro" id="IPR014730">
    <property type="entry name" value="ETF_a/b_N"/>
</dbReference>
<keyword evidence="18" id="KW-0175">Coiled coil</keyword>
<feature type="coiled-coil region" evidence="18">
    <location>
        <begin position="166"/>
        <end position="200"/>
    </location>
</feature>
<dbReference type="CDD" id="cd17546">
    <property type="entry name" value="REC_hyHK_CKI1_RcsC-like"/>
    <property type="match status" value="1"/>
</dbReference>
<dbReference type="Pfam" id="PF00447">
    <property type="entry name" value="HSF_DNA-bind"/>
    <property type="match status" value="1"/>
</dbReference>
<keyword evidence="8" id="KW-0274">FAD</keyword>
<dbReference type="InterPro" id="IPR001789">
    <property type="entry name" value="Sig_transdc_resp-reg_receiver"/>
</dbReference>
<dbReference type="Gene3D" id="3.40.50.1220">
    <property type="entry name" value="TPP-binding domain"/>
    <property type="match status" value="1"/>
</dbReference>
<dbReference type="InterPro" id="IPR011006">
    <property type="entry name" value="CheY-like_superfamily"/>
</dbReference>
<dbReference type="SUPFAM" id="SSF52467">
    <property type="entry name" value="DHS-like NAD/FAD-binding domain"/>
    <property type="match status" value="1"/>
</dbReference>
<proteinExistence type="inferred from homology"/>
<dbReference type="InterPro" id="IPR029035">
    <property type="entry name" value="DHS-like_NAD/FAD-binding_dom"/>
</dbReference>
<evidence type="ECO:0000256" key="14">
    <source>
        <dbReference type="ARBA" id="ARBA00025416"/>
    </source>
</evidence>
<evidence type="ECO:0000256" key="12">
    <source>
        <dbReference type="ARBA" id="ARBA00023163"/>
    </source>
</evidence>
<dbReference type="InterPro" id="IPR036388">
    <property type="entry name" value="WH-like_DNA-bd_sf"/>
</dbReference>
<dbReference type="VEuPathDB" id="FungiDB:C5L36_0B01050"/>
<evidence type="ECO:0000256" key="6">
    <source>
        <dbReference type="ARBA" id="ARBA00022448"/>
    </source>
</evidence>
<evidence type="ECO:0000259" key="20">
    <source>
        <dbReference type="PROSITE" id="PS50110"/>
    </source>
</evidence>
<keyword evidence="10" id="KW-0805">Transcription regulation</keyword>
<comment type="function">
    <text evidence="14">The electron transfer flavoprotein serves as a specific electron acceptor for several dehydrogenases, including five acyl-CoA dehydrogenases, glutaryl-CoA and sarcosine dehydrogenase. It transfers the electrons to the main mitochondrial respiratory chain via ETF-ubiquinone oxidoreductase (ETF dehydrogenase).</text>
</comment>
<dbReference type="Pfam" id="PF01012">
    <property type="entry name" value="ETF"/>
    <property type="match status" value="1"/>
</dbReference>
<dbReference type="GO" id="GO:0033539">
    <property type="term" value="P:fatty acid beta-oxidation using acyl-CoA dehydrogenase"/>
    <property type="evidence" value="ECO:0007669"/>
    <property type="project" value="TreeGrafter"/>
</dbReference>
<feature type="compositionally biased region" description="Basic and acidic residues" evidence="19">
    <location>
        <begin position="426"/>
        <end position="438"/>
    </location>
</feature>
<feature type="domain" description="Response regulatory" evidence="20">
    <location>
        <begin position="271"/>
        <end position="385"/>
    </location>
</feature>
<dbReference type="FunFam" id="1.10.10.10:FF:000027">
    <property type="entry name" value="Heat shock transcription factor 1"/>
    <property type="match status" value="1"/>
</dbReference>
<dbReference type="PRINTS" id="PR00056">
    <property type="entry name" value="HSFDOMAIN"/>
</dbReference>
<evidence type="ECO:0000256" key="7">
    <source>
        <dbReference type="ARBA" id="ARBA00022630"/>
    </source>
</evidence>
<evidence type="ECO:0000256" key="8">
    <source>
        <dbReference type="ARBA" id="ARBA00022827"/>
    </source>
</evidence>
<dbReference type="PROSITE" id="PS50110">
    <property type="entry name" value="RESPONSE_REGULATORY"/>
    <property type="match status" value="1"/>
</dbReference>
<reference evidence="22" key="1">
    <citation type="journal article" date="2017" name="Genome Announc.">
        <title>Genome sequences of Cyberlindnera fabianii 65, Pichia kudriavzevii 129, and Saccharomyces cerevisiae 131 isolated from fermented masau fruits in Zimbabwe.</title>
        <authorList>
            <person name="van Rijswijck I.M.H."/>
            <person name="Derks M.F.L."/>
            <person name="Abee T."/>
            <person name="de Ridder D."/>
            <person name="Smid E.J."/>
        </authorList>
    </citation>
    <scope>NUCLEOTIDE SEQUENCE [LARGE SCALE GENOMIC DNA]</scope>
    <source>
        <strain evidence="22">129</strain>
    </source>
</reference>
<evidence type="ECO:0000256" key="3">
    <source>
        <dbReference type="ARBA" id="ARBA00005817"/>
    </source>
</evidence>
<keyword evidence="7" id="KW-0285">Flavoprotein</keyword>
<dbReference type="GO" id="GO:0000160">
    <property type="term" value="P:phosphorelay signal transduction system"/>
    <property type="evidence" value="ECO:0007669"/>
    <property type="project" value="InterPro"/>
</dbReference>
<dbReference type="InterPro" id="IPR000232">
    <property type="entry name" value="HSF_DNA-bd"/>
</dbReference>
<evidence type="ECO:0000256" key="2">
    <source>
        <dbReference type="ARBA" id="ARBA00004305"/>
    </source>
</evidence>
<dbReference type="InterPro" id="IPR014731">
    <property type="entry name" value="ETF_asu_C"/>
</dbReference>
<keyword evidence="9" id="KW-0249">Electron transport</keyword>
<dbReference type="SUPFAM" id="SSF46785">
    <property type="entry name" value="Winged helix' DNA-binding domain"/>
    <property type="match status" value="1"/>
</dbReference>
<dbReference type="GO" id="GO:0005759">
    <property type="term" value="C:mitochondrial matrix"/>
    <property type="evidence" value="ECO:0007669"/>
    <property type="project" value="UniProtKB-SubCell"/>
</dbReference>
<dbReference type="CDD" id="cd01715">
    <property type="entry name" value="ETF_alpha"/>
    <property type="match status" value="1"/>
</dbReference>
<dbReference type="GO" id="GO:0043565">
    <property type="term" value="F:sequence-specific DNA binding"/>
    <property type="evidence" value="ECO:0007669"/>
    <property type="project" value="InterPro"/>
</dbReference>
<dbReference type="Gene3D" id="1.10.10.10">
    <property type="entry name" value="Winged helix-like DNA-binding domain superfamily/Winged helix DNA-binding domain"/>
    <property type="match status" value="1"/>
</dbReference>
<dbReference type="Pfam" id="PF00766">
    <property type="entry name" value="ETF_alpha"/>
    <property type="match status" value="1"/>
</dbReference>
<dbReference type="SUPFAM" id="SSF52402">
    <property type="entry name" value="Adenine nucleotide alpha hydrolases-like"/>
    <property type="match status" value="1"/>
</dbReference>
<dbReference type="FunFam" id="3.40.50.1220:FF:000001">
    <property type="entry name" value="Electron transfer flavoprotein, alpha subunit"/>
    <property type="match status" value="1"/>
</dbReference>
<evidence type="ECO:0000313" key="21">
    <source>
        <dbReference type="EMBL" id="ONH73278.1"/>
    </source>
</evidence>
<accession>A0A1V2LLF1</accession>
<dbReference type="SMART" id="SM00893">
    <property type="entry name" value="ETF"/>
    <property type="match status" value="1"/>
</dbReference>
<dbReference type="VEuPathDB" id="FungiDB:C5L36_0B01060"/>
<comment type="subcellular location">
    <subcellularLocation>
        <location evidence="2">Mitochondrion matrix</location>
    </subcellularLocation>
    <subcellularLocation>
        <location evidence="1">Nucleus</location>
    </subcellularLocation>
</comment>
<dbReference type="Pfam" id="PF00072">
    <property type="entry name" value="Response_reg"/>
    <property type="match status" value="1"/>
</dbReference>
<dbReference type="PANTHER" id="PTHR43153">
    <property type="entry name" value="ELECTRON TRANSFER FLAVOPROTEIN ALPHA"/>
    <property type="match status" value="1"/>
</dbReference>
<sequence length="927" mass="101594">MSDVKTDNEGPLAGSSRGTNQHAQGQQVQQSQGVVPVVGQSTDFVKKLFQMLEENQFGDVVKWSDDGDSFLICDTNEFTKQVLPCYFKHSNFSSFVRQLNKYDFHKVKISPEVKQRYQLENVWEFKHPDFNRFDQTSLENIKRKVPTKKESADTVSAANCVPVVSYRKLEDRVKFLEKQNNALNGQVSQLNANVAKLNQKYESLIPNLLLTKDINVSLTRAIDILAKSVTSMGIQLPPLNLPQLDIINVNLFTQIDANSRLLNRPPNTPLHVLLVEDDDVCIQLCKKFLMKYGCTVIVVTDGLSAISAVEQVKFDLVLMDIVMPNLDGASATSIIRSFDKDTPIIAMTGNYQRNDLVTYLNHGMTDILAKPFTKDDLFMILEKHNINKKFNKIVESPVQASVHSAPVATSAQVISAPATHPVDNVSQEHSKQQQHEQRLQPPSQRQGQSPNEQPHPNSLPQQTQQTPQQQQQQQPAQQQQQSQTPTQQVIQQQPLQQQQQSQTPTQQIQVSSQPHDTPNTNIHMQSQRQHDDILTPTLLESTGLTPETNAVEDVDMSAMLGVNMNINVENEYPDIFKRPKTLKVDKSQLTFSMLALRGFKHSARAVRYSHTLALLETSGSSITPASLSTITAAKAINKPITALLVGPNAPEAAKEVASLAGIQKVVIQSDKRYEHYLPEQLAPLVASLIKGEKSPAVTDISSVVVPASAMGKSVLPRAGAILDLQPISDITKVVDASTFVRPTYAGNAILTVKSNDNIVMTSIRGSAFSPAVEKSDAAAPIEEITPVDAEAKIVWVSESLMKSDKPDLASAKIVVSGGRALKDKKTFEALLNPLASKLGAAIGASRVAVDEGFCDNSLQVGQTGKIIAPDLYIAVGISGAIQHLAGMKDSRVIVAINKDEEAPIFKVADVGLVGDIFEIVPELTSKI</sequence>
<evidence type="ECO:0000256" key="18">
    <source>
        <dbReference type="SAM" id="Coils"/>
    </source>
</evidence>
<dbReference type="GO" id="GO:0050660">
    <property type="term" value="F:flavin adenine dinucleotide binding"/>
    <property type="evidence" value="ECO:0007669"/>
    <property type="project" value="InterPro"/>
</dbReference>
<dbReference type="InterPro" id="IPR018206">
    <property type="entry name" value="ETF_asu_C_CS"/>
</dbReference>
<dbReference type="GO" id="GO:0003700">
    <property type="term" value="F:DNA-binding transcription factor activity"/>
    <property type="evidence" value="ECO:0007669"/>
    <property type="project" value="InterPro"/>
</dbReference>
<evidence type="ECO:0000313" key="22">
    <source>
        <dbReference type="Proteomes" id="UP000189274"/>
    </source>
</evidence>
<dbReference type="InterPro" id="IPR001308">
    <property type="entry name" value="ETF_a/FixB"/>
</dbReference>
<feature type="compositionally biased region" description="Low complexity" evidence="19">
    <location>
        <begin position="458"/>
        <end position="514"/>
    </location>
</feature>
<evidence type="ECO:0000256" key="5">
    <source>
        <dbReference type="ARBA" id="ARBA00020656"/>
    </source>
</evidence>
<keyword evidence="17" id="KW-0597">Phosphoprotein</keyword>
<evidence type="ECO:0000256" key="16">
    <source>
        <dbReference type="ARBA" id="ARBA00084017"/>
    </source>
</evidence>
<evidence type="ECO:0000256" key="4">
    <source>
        <dbReference type="ARBA" id="ARBA00011355"/>
    </source>
</evidence>
<feature type="region of interest" description="Disordered" evidence="19">
    <location>
        <begin position="1"/>
        <end position="32"/>
    </location>
</feature>
<feature type="region of interest" description="Disordered" evidence="19">
    <location>
        <begin position="421"/>
        <end position="528"/>
    </location>
</feature>
<dbReference type="InterPro" id="IPR033947">
    <property type="entry name" value="ETF_alpha_N"/>
</dbReference>
<feature type="compositionally biased region" description="Polar residues" evidence="19">
    <location>
        <begin position="515"/>
        <end position="527"/>
    </location>
</feature>
<dbReference type="Gene3D" id="3.40.50.2300">
    <property type="match status" value="1"/>
</dbReference>
<dbReference type="Gene3D" id="3.40.50.620">
    <property type="entry name" value="HUPs"/>
    <property type="match status" value="1"/>
</dbReference>
<dbReference type="AlphaFoldDB" id="A0A1V2LLF1"/>
<dbReference type="EMBL" id="MQVM01000015">
    <property type="protein sequence ID" value="ONH73278.1"/>
    <property type="molecule type" value="Genomic_DNA"/>
</dbReference>
<dbReference type="SMART" id="SM00448">
    <property type="entry name" value="REC"/>
    <property type="match status" value="1"/>
</dbReference>
<evidence type="ECO:0000256" key="13">
    <source>
        <dbReference type="ARBA" id="ARBA00023242"/>
    </source>
</evidence>
<keyword evidence="6" id="KW-0813">Transport</keyword>
<evidence type="ECO:0000256" key="9">
    <source>
        <dbReference type="ARBA" id="ARBA00022982"/>
    </source>
</evidence>
<comment type="subunit">
    <text evidence="4">Heterodimer of an alpha and a beta subunit.</text>
</comment>
<keyword evidence="12" id="KW-0804">Transcription</keyword>
<evidence type="ECO:0000256" key="10">
    <source>
        <dbReference type="ARBA" id="ARBA00023015"/>
    </source>
</evidence>
<dbReference type="SUPFAM" id="SSF52172">
    <property type="entry name" value="CheY-like"/>
    <property type="match status" value="1"/>
</dbReference>
<dbReference type="GO" id="GO:0036180">
    <property type="term" value="P:filamentous growth of a population of unicellular organisms in response to biotic stimulus"/>
    <property type="evidence" value="ECO:0007669"/>
    <property type="project" value="UniProtKB-ARBA"/>
</dbReference>
<gene>
    <name evidence="21" type="ORF">BOH78_3256</name>
</gene>